<keyword evidence="2" id="KW-1185">Reference proteome</keyword>
<protein>
    <submittedName>
        <fullName evidence="1">Uncharacterized protein</fullName>
    </submittedName>
</protein>
<dbReference type="Proteomes" id="UP001497700">
    <property type="component" value="Unassembled WGS sequence"/>
</dbReference>
<dbReference type="EMBL" id="MU393533">
    <property type="protein sequence ID" value="KAI4862121.1"/>
    <property type="molecule type" value="Genomic_DNA"/>
</dbReference>
<gene>
    <name evidence="1" type="ORF">F4820DRAFT_35819</name>
</gene>
<reference evidence="1 2" key="1">
    <citation type="journal article" date="2022" name="New Phytol.">
        <title>Ecological generalism drives hyperdiversity of secondary metabolite gene clusters in xylarialean endophytes.</title>
        <authorList>
            <person name="Franco M.E.E."/>
            <person name="Wisecaver J.H."/>
            <person name="Arnold A.E."/>
            <person name="Ju Y.M."/>
            <person name="Slot J.C."/>
            <person name="Ahrendt S."/>
            <person name="Moore L.P."/>
            <person name="Eastman K.E."/>
            <person name="Scott K."/>
            <person name="Konkel Z."/>
            <person name="Mondo S.J."/>
            <person name="Kuo A."/>
            <person name="Hayes R.D."/>
            <person name="Haridas S."/>
            <person name="Andreopoulos B."/>
            <person name="Riley R."/>
            <person name="LaButti K."/>
            <person name="Pangilinan J."/>
            <person name="Lipzen A."/>
            <person name="Amirebrahimi M."/>
            <person name="Yan J."/>
            <person name="Adam C."/>
            <person name="Keymanesh K."/>
            <person name="Ng V."/>
            <person name="Louie K."/>
            <person name="Northen T."/>
            <person name="Drula E."/>
            <person name="Henrissat B."/>
            <person name="Hsieh H.M."/>
            <person name="Youens-Clark K."/>
            <person name="Lutzoni F."/>
            <person name="Miadlikowska J."/>
            <person name="Eastwood D.C."/>
            <person name="Hamelin R.C."/>
            <person name="Grigoriev I.V."/>
            <person name="U'Ren J.M."/>
        </authorList>
    </citation>
    <scope>NUCLEOTIDE SEQUENCE [LARGE SCALE GENOMIC DNA]</scope>
    <source>
        <strain evidence="1 2">CBS 119005</strain>
    </source>
</reference>
<evidence type="ECO:0000313" key="2">
    <source>
        <dbReference type="Proteomes" id="UP001497700"/>
    </source>
</evidence>
<proteinExistence type="predicted"/>
<comment type="caution">
    <text evidence="1">The sequence shown here is derived from an EMBL/GenBank/DDBJ whole genome shotgun (WGS) entry which is preliminary data.</text>
</comment>
<sequence>MTSVLRLATLSYAIALVDASFLLFWSDRDVGNWGPATQTAGLTEIDPVGWTPKPTAPPGAKPLDFDLRRRQQTTAASASTCGFPADNISAPAITCSNGEYCLAMQWQSVAGCCSEAERRDCRVPTTCIESTRSQSTQPDSRTLVCDDPARPRCVTYLYEANFFEYLNGFSFLACGSDGEAASSTIGTTPPPGWLSATGSEPSTSGPSTTGSEPTNAVTITVFPGTSSSTSTGPVATEPVNVSPGTSRTGAIVGGTVGGVAGLALIIAAIFFFLRYRRRRGAGAKEVEGSPPYPRRSYPAASVYPSGLPEPQYNSDFYGELPPQMAQSSTQHMTGYPPPTNYESSYEPNYEPVAVPREIHRPTRPSTFVPGSPKPNEDDIVSPITPGDQLNPADDPATYTWISNPTPPPQSEYSPYSPPPPPQFQSYRPYPGT</sequence>
<organism evidence="1 2">
    <name type="scientific">Hypoxylon rubiginosum</name>
    <dbReference type="NCBI Taxonomy" id="110542"/>
    <lineage>
        <taxon>Eukaryota</taxon>
        <taxon>Fungi</taxon>
        <taxon>Dikarya</taxon>
        <taxon>Ascomycota</taxon>
        <taxon>Pezizomycotina</taxon>
        <taxon>Sordariomycetes</taxon>
        <taxon>Xylariomycetidae</taxon>
        <taxon>Xylariales</taxon>
        <taxon>Hypoxylaceae</taxon>
        <taxon>Hypoxylon</taxon>
    </lineage>
</organism>
<name>A0ACB9YSN6_9PEZI</name>
<accession>A0ACB9YSN6</accession>
<evidence type="ECO:0000313" key="1">
    <source>
        <dbReference type="EMBL" id="KAI4862121.1"/>
    </source>
</evidence>